<evidence type="ECO:0000313" key="1">
    <source>
        <dbReference type="EMBL" id="OHE99615.1"/>
    </source>
</evidence>
<dbReference type="GeneID" id="34558130"/>
<accession>A0A1G4BE62</accession>
<name>A0A1G4BE62_9PEZI</name>
<organism evidence="1 2">
    <name type="scientific">Colletotrichum orchidophilum</name>
    <dbReference type="NCBI Taxonomy" id="1209926"/>
    <lineage>
        <taxon>Eukaryota</taxon>
        <taxon>Fungi</taxon>
        <taxon>Dikarya</taxon>
        <taxon>Ascomycota</taxon>
        <taxon>Pezizomycotina</taxon>
        <taxon>Sordariomycetes</taxon>
        <taxon>Hypocreomycetidae</taxon>
        <taxon>Glomerellales</taxon>
        <taxon>Glomerellaceae</taxon>
        <taxon>Colletotrichum</taxon>
    </lineage>
</organism>
<dbReference type="RefSeq" id="XP_022476761.1">
    <property type="nucleotide sequence ID" value="XM_022616620.1"/>
</dbReference>
<gene>
    <name evidence="1" type="ORF">CORC01_04973</name>
</gene>
<reference evidence="1 2" key="1">
    <citation type="submission" date="2016-09" db="EMBL/GenBank/DDBJ databases">
        <authorList>
            <person name="Capua I."/>
            <person name="De Benedictis P."/>
            <person name="Joannis T."/>
            <person name="Lombin L.H."/>
            <person name="Cattoli G."/>
        </authorList>
    </citation>
    <scope>NUCLEOTIDE SEQUENCE [LARGE SCALE GENOMIC DNA]</scope>
    <source>
        <strain evidence="1 2">IMI 309357</strain>
    </source>
</reference>
<dbReference type="Proteomes" id="UP000176998">
    <property type="component" value="Unassembled WGS sequence"/>
</dbReference>
<evidence type="ECO:0000313" key="2">
    <source>
        <dbReference type="Proteomes" id="UP000176998"/>
    </source>
</evidence>
<protein>
    <submittedName>
        <fullName evidence="1">Uncharacterized protein</fullName>
    </submittedName>
</protein>
<dbReference type="EMBL" id="MJBS01000034">
    <property type="protein sequence ID" value="OHE99615.1"/>
    <property type="molecule type" value="Genomic_DNA"/>
</dbReference>
<comment type="caution">
    <text evidence="1">The sequence shown here is derived from an EMBL/GenBank/DDBJ whole genome shotgun (WGS) entry which is preliminary data.</text>
</comment>
<keyword evidence="2" id="KW-1185">Reference proteome</keyword>
<sequence>MVLPSPTSQFIHELGMAEKINESTGLYGSKMKSWLIVSGIVSRRSEGRILSLVCEDLRVDACVHQLSDGLEKRQGCTIADEDLMAYTLEDELPGGLLFPLQPKHHVPARMSGLRTEDPGRYVQTETAFAEGGPALVVSAVESIDTWKDVDVSSSSCMATFRRI</sequence>
<dbReference type="AlphaFoldDB" id="A0A1G4BE62"/>
<proteinExistence type="predicted"/>